<reference evidence="1 2" key="1">
    <citation type="submission" date="2019-07" db="EMBL/GenBank/DDBJ databases">
        <title>Genome sequencing of lignin-degrading bacterial isolates.</title>
        <authorList>
            <person name="Gladden J."/>
        </authorList>
    </citation>
    <scope>NUCLEOTIDE SEQUENCE [LARGE SCALE GENOMIC DNA]</scope>
    <source>
        <strain evidence="1 2">J19</strain>
    </source>
</reference>
<dbReference type="EMBL" id="VLJS01000001">
    <property type="protein sequence ID" value="TWH17805.1"/>
    <property type="molecule type" value="Genomic_DNA"/>
</dbReference>
<dbReference type="RefSeq" id="WP_019399940.1">
    <property type="nucleotide sequence ID" value="NZ_VLJS01000001.1"/>
</dbReference>
<comment type="caution">
    <text evidence="1">The sequence shown here is derived from an EMBL/GenBank/DDBJ whole genome shotgun (WGS) entry which is preliminary data.</text>
</comment>
<sequence>MKPEQLRQYALSLPEASEAPHFDYASFRVGGRIFATMPPDGKHAHLFLDDEQRELAVRLHPAWVETLTWGSKAVGVRIRLAGANPKIVAALVRLAWERRAPRALRGG</sequence>
<evidence type="ECO:0008006" key="3">
    <source>
        <dbReference type="Google" id="ProtNLM"/>
    </source>
</evidence>
<evidence type="ECO:0000313" key="1">
    <source>
        <dbReference type="EMBL" id="TWH17805.1"/>
    </source>
</evidence>
<protein>
    <recommendedName>
        <fullName evidence="3">YjbR protein</fullName>
    </recommendedName>
</protein>
<proteinExistence type="predicted"/>
<dbReference type="Pfam" id="PF04237">
    <property type="entry name" value="YjbR"/>
    <property type="match status" value="1"/>
</dbReference>
<accession>A0A562E6Z7</accession>
<keyword evidence="2" id="KW-1185">Reference proteome</keyword>
<dbReference type="Gene3D" id="3.90.1150.30">
    <property type="match status" value="1"/>
</dbReference>
<dbReference type="AlphaFoldDB" id="A0A562E6Z7"/>
<dbReference type="SUPFAM" id="SSF142906">
    <property type="entry name" value="YjbR-like"/>
    <property type="match status" value="1"/>
</dbReference>
<dbReference type="InterPro" id="IPR058532">
    <property type="entry name" value="YjbR/MT2646/Rv2570-like"/>
</dbReference>
<gene>
    <name evidence="1" type="ORF">L613_000100000280</name>
</gene>
<dbReference type="Proteomes" id="UP000321583">
    <property type="component" value="Unassembled WGS sequence"/>
</dbReference>
<dbReference type="InterPro" id="IPR038056">
    <property type="entry name" value="YjbR-like_sf"/>
</dbReference>
<evidence type="ECO:0000313" key="2">
    <source>
        <dbReference type="Proteomes" id="UP000321583"/>
    </source>
</evidence>
<name>A0A562E6Z7_9GAMM</name>
<organism evidence="1 2">
    <name type="scientific">Pseudoxanthomonas taiwanensis J19</name>
    <dbReference type="NCBI Taxonomy" id="935569"/>
    <lineage>
        <taxon>Bacteria</taxon>
        <taxon>Pseudomonadati</taxon>
        <taxon>Pseudomonadota</taxon>
        <taxon>Gammaproteobacteria</taxon>
        <taxon>Lysobacterales</taxon>
        <taxon>Lysobacteraceae</taxon>
        <taxon>Pseudoxanthomonas</taxon>
    </lineage>
</organism>